<name>A0A0C9ZZN0_9AGAM</name>
<reference evidence="3 4" key="1">
    <citation type="submission" date="2014-04" db="EMBL/GenBank/DDBJ databases">
        <authorList>
            <consortium name="DOE Joint Genome Institute"/>
            <person name="Kuo A."/>
            <person name="Ruytinx J."/>
            <person name="Rineau F."/>
            <person name="Colpaert J."/>
            <person name="Kohler A."/>
            <person name="Nagy L.G."/>
            <person name="Floudas D."/>
            <person name="Copeland A."/>
            <person name="Barry K.W."/>
            <person name="Cichocki N."/>
            <person name="Veneault-Fourrey C."/>
            <person name="LaButti K."/>
            <person name="Lindquist E.A."/>
            <person name="Lipzen A."/>
            <person name="Lundell T."/>
            <person name="Morin E."/>
            <person name="Murat C."/>
            <person name="Sun H."/>
            <person name="Tunlid A."/>
            <person name="Henrissat B."/>
            <person name="Grigoriev I.V."/>
            <person name="Hibbett D.S."/>
            <person name="Martin F."/>
            <person name="Nordberg H.P."/>
            <person name="Cantor M.N."/>
            <person name="Hua S.X."/>
        </authorList>
    </citation>
    <scope>NUCLEOTIDE SEQUENCE [LARGE SCALE GENOMIC DNA]</scope>
    <source>
        <strain evidence="3 4">UH-Slu-Lm8-n1</strain>
    </source>
</reference>
<evidence type="ECO:0000313" key="3">
    <source>
        <dbReference type="EMBL" id="KIK34961.1"/>
    </source>
</evidence>
<dbReference type="Proteomes" id="UP000054485">
    <property type="component" value="Unassembled WGS sequence"/>
</dbReference>
<dbReference type="Pfam" id="PF07748">
    <property type="entry name" value="Glyco_hydro_38C"/>
    <property type="match status" value="1"/>
</dbReference>
<dbReference type="EMBL" id="KN835681">
    <property type="protein sequence ID" value="KIK34961.1"/>
    <property type="molecule type" value="Genomic_DNA"/>
</dbReference>
<protein>
    <submittedName>
        <fullName evidence="3">Glycoside hydrolase family 38 protein</fullName>
    </submittedName>
</protein>
<dbReference type="InParanoid" id="A0A0C9ZZN0"/>
<evidence type="ECO:0000313" key="4">
    <source>
        <dbReference type="Proteomes" id="UP000054485"/>
    </source>
</evidence>
<organism evidence="3 4">
    <name type="scientific">Suillus luteus UH-Slu-Lm8-n1</name>
    <dbReference type="NCBI Taxonomy" id="930992"/>
    <lineage>
        <taxon>Eukaryota</taxon>
        <taxon>Fungi</taxon>
        <taxon>Dikarya</taxon>
        <taxon>Basidiomycota</taxon>
        <taxon>Agaricomycotina</taxon>
        <taxon>Agaricomycetes</taxon>
        <taxon>Agaricomycetidae</taxon>
        <taxon>Boletales</taxon>
        <taxon>Suillineae</taxon>
        <taxon>Suillaceae</taxon>
        <taxon>Suillus</taxon>
    </lineage>
</organism>
<dbReference type="GO" id="GO:0000329">
    <property type="term" value="C:fungal-type vacuole membrane"/>
    <property type="evidence" value="ECO:0007669"/>
    <property type="project" value="TreeGrafter"/>
</dbReference>
<dbReference type="HOGENOM" id="CLU_1017644_0_0_1"/>
<dbReference type="OrthoDB" id="10261055at2759"/>
<dbReference type="AlphaFoldDB" id="A0A0C9ZZN0"/>
<dbReference type="PANTHER" id="PTHR46017:SF1">
    <property type="entry name" value="ALPHA-MANNOSIDASE 2C1"/>
    <property type="match status" value="1"/>
</dbReference>
<dbReference type="SUPFAM" id="SSF74650">
    <property type="entry name" value="Galactose mutarotase-like"/>
    <property type="match status" value="1"/>
</dbReference>
<dbReference type="Pfam" id="PF17677">
    <property type="entry name" value="Glyco_hydro38C2"/>
    <property type="match status" value="1"/>
</dbReference>
<dbReference type="PANTHER" id="PTHR46017">
    <property type="entry name" value="ALPHA-MANNOSIDASE 2C1"/>
    <property type="match status" value="1"/>
</dbReference>
<accession>A0A0C9ZZN0</accession>
<evidence type="ECO:0000259" key="2">
    <source>
        <dbReference type="Pfam" id="PF17677"/>
    </source>
</evidence>
<gene>
    <name evidence="3" type="ORF">CY34DRAFT_812539</name>
</gene>
<dbReference type="GO" id="GO:0006013">
    <property type="term" value="P:mannose metabolic process"/>
    <property type="evidence" value="ECO:0007669"/>
    <property type="project" value="InterPro"/>
</dbReference>
<dbReference type="GO" id="GO:0009313">
    <property type="term" value="P:oligosaccharide catabolic process"/>
    <property type="evidence" value="ECO:0007669"/>
    <property type="project" value="TreeGrafter"/>
</dbReference>
<reference evidence="4" key="2">
    <citation type="submission" date="2015-01" db="EMBL/GenBank/DDBJ databases">
        <title>Evolutionary Origins and Diversification of the Mycorrhizal Mutualists.</title>
        <authorList>
            <consortium name="DOE Joint Genome Institute"/>
            <consortium name="Mycorrhizal Genomics Consortium"/>
            <person name="Kohler A."/>
            <person name="Kuo A."/>
            <person name="Nagy L.G."/>
            <person name="Floudas D."/>
            <person name="Copeland A."/>
            <person name="Barry K.W."/>
            <person name="Cichocki N."/>
            <person name="Veneault-Fourrey C."/>
            <person name="LaButti K."/>
            <person name="Lindquist E.A."/>
            <person name="Lipzen A."/>
            <person name="Lundell T."/>
            <person name="Morin E."/>
            <person name="Murat C."/>
            <person name="Riley R."/>
            <person name="Ohm R."/>
            <person name="Sun H."/>
            <person name="Tunlid A."/>
            <person name="Henrissat B."/>
            <person name="Grigoriev I.V."/>
            <person name="Hibbett D.S."/>
            <person name="Martin F."/>
        </authorList>
    </citation>
    <scope>NUCLEOTIDE SEQUENCE [LARGE SCALE GENOMIC DNA]</scope>
    <source>
        <strain evidence="4">UH-Slu-Lm8-n1</strain>
    </source>
</reference>
<sequence length="284" mass="31636">MKGNSRSCFNFDAVVDWHERHKFLKFELRLNIVNTYATYESQFGFVQRPTHKNTTLGAAKFEVCGHKFADLSEYGYGVAFLSESKYGFACEGNVLRISLLRAATAPDAEQDQGRHEFSWAVMPHVGSFLESDVPMAAFIYNSPLHVRTVPGQNASPIVPPLPFWLEGAPNIFLETIKRGEDDFEPNASGTTVILRMYEAFGGHGPVKLHVGEHVPVKRAYVTNILEDTKGELGLVSTTGAHSTLKLEFRGFEVKTVKLVLETEESDSDISDISPTMSSKRDSWV</sequence>
<evidence type="ECO:0000259" key="1">
    <source>
        <dbReference type="Pfam" id="PF07748"/>
    </source>
</evidence>
<dbReference type="GO" id="GO:0004559">
    <property type="term" value="F:alpha-mannosidase activity"/>
    <property type="evidence" value="ECO:0007669"/>
    <property type="project" value="InterPro"/>
</dbReference>
<feature type="domain" description="Glycosyl hydrolase family 38 C-terminal" evidence="1">
    <location>
        <begin position="10"/>
        <end position="109"/>
    </location>
</feature>
<dbReference type="InterPro" id="IPR011682">
    <property type="entry name" value="Glyco_hydro_38_C"/>
</dbReference>
<proteinExistence type="predicted"/>
<keyword evidence="4" id="KW-1185">Reference proteome</keyword>
<dbReference type="InterPro" id="IPR011013">
    <property type="entry name" value="Gal_mutarotase_sf_dom"/>
</dbReference>
<keyword evidence="3" id="KW-0378">Hydrolase</keyword>
<dbReference type="GO" id="GO:0030246">
    <property type="term" value="F:carbohydrate binding"/>
    <property type="evidence" value="ECO:0007669"/>
    <property type="project" value="InterPro"/>
</dbReference>
<dbReference type="InterPro" id="IPR041147">
    <property type="entry name" value="GH38_C"/>
</dbReference>
<feature type="domain" description="Glycosyl hydrolases family 38 C-terminal" evidence="2">
    <location>
        <begin position="170"/>
        <end position="256"/>
    </location>
</feature>
<dbReference type="STRING" id="930992.A0A0C9ZZN0"/>
<feature type="non-terminal residue" evidence="3">
    <location>
        <position position="284"/>
    </location>
</feature>
<dbReference type="Gene3D" id="2.70.98.30">
    <property type="entry name" value="Golgi alpha-mannosidase II, domain 4"/>
    <property type="match status" value="1"/>
</dbReference>